<dbReference type="InterPro" id="IPR018060">
    <property type="entry name" value="HTH_AraC"/>
</dbReference>
<feature type="domain" description="HTH araC/xylS-type" evidence="4">
    <location>
        <begin position="211"/>
        <end position="309"/>
    </location>
</feature>
<dbReference type="CDD" id="cd03137">
    <property type="entry name" value="GATase1_AraC_1"/>
    <property type="match status" value="1"/>
</dbReference>
<accession>A0ABQ0ACF1</accession>
<dbReference type="Proteomes" id="UP001465153">
    <property type="component" value="Unassembled WGS sequence"/>
</dbReference>
<dbReference type="PROSITE" id="PS01124">
    <property type="entry name" value="HTH_ARAC_FAMILY_2"/>
    <property type="match status" value="1"/>
</dbReference>
<dbReference type="InterPro" id="IPR009057">
    <property type="entry name" value="Homeodomain-like_sf"/>
</dbReference>
<dbReference type="InterPro" id="IPR029062">
    <property type="entry name" value="Class_I_gatase-like"/>
</dbReference>
<dbReference type="SMART" id="SM00342">
    <property type="entry name" value="HTH_ARAC"/>
    <property type="match status" value="1"/>
</dbReference>
<evidence type="ECO:0000313" key="6">
    <source>
        <dbReference type="Proteomes" id="UP001465153"/>
    </source>
</evidence>
<gene>
    <name evidence="5" type="primary">ftrA</name>
    <name evidence="5" type="ORF">NBRC116591_31430</name>
</gene>
<comment type="caution">
    <text evidence="5">The sequence shown here is derived from an EMBL/GenBank/DDBJ whole genome shotgun (WGS) entry which is preliminary data.</text>
</comment>
<dbReference type="SUPFAM" id="SSF46689">
    <property type="entry name" value="Homeodomain-like"/>
    <property type="match status" value="1"/>
</dbReference>
<evidence type="ECO:0000313" key="5">
    <source>
        <dbReference type="EMBL" id="GAA6169332.1"/>
    </source>
</evidence>
<evidence type="ECO:0000256" key="3">
    <source>
        <dbReference type="ARBA" id="ARBA00023163"/>
    </source>
</evidence>
<dbReference type="RefSeq" id="WP_353303874.1">
    <property type="nucleotide sequence ID" value="NZ_BAABWN010000011.1"/>
</dbReference>
<organism evidence="5 6">
    <name type="scientific">Sessilibacter corallicola</name>
    <dbReference type="NCBI Taxonomy" id="2904075"/>
    <lineage>
        <taxon>Bacteria</taxon>
        <taxon>Pseudomonadati</taxon>
        <taxon>Pseudomonadota</taxon>
        <taxon>Gammaproteobacteria</taxon>
        <taxon>Cellvibrionales</taxon>
        <taxon>Cellvibrionaceae</taxon>
        <taxon>Sessilibacter</taxon>
    </lineage>
</organism>
<reference evidence="5 6" key="1">
    <citation type="submission" date="2024-04" db="EMBL/GenBank/DDBJ databases">
        <title>Draft genome sequence of Sessilibacter corallicola NBRC 116591.</title>
        <authorList>
            <person name="Miyakawa T."/>
            <person name="Kusuya Y."/>
            <person name="Miura T."/>
        </authorList>
    </citation>
    <scope>NUCLEOTIDE SEQUENCE [LARGE SCALE GENOMIC DNA]</scope>
    <source>
        <strain evidence="5 6">KU-00831-HH</strain>
    </source>
</reference>
<dbReference type="InterPro" id="IPR018062">
    <property type="entry name" value="HTH_AraC-typ_CS"/>
</dbReference>
<evidence type="ECO:0000259" key="4">
    <source>
        <dbReference type="PROSITE" id="PS01124"/>
    </source>
</evidence>
<dbReference type="Pfam" id="PF12833">
    <property type="entry name" value="HTH_18"/>
    <property type="match status" value="1"/>
</dbReference>
<dbReference type="InterPro" id="IPR052158">
    <property type="entry name" value="INH-QAR"/>
</dbReference>
<dbReference type="PROSITE" id="PS00041">
    <property type="entry name" value="HTH_ARAC_FAMILY_1"/>
    <property type="match status" value="1"/>
</dbReference>
<dbReference type="PANTHER" id="PTHR43130">
    <property type="entry name" value="ARAC-FAMILY TRANSCRIPTIONAL REGULATOR"/>
    <property type="match status" value="1"/>
</dbReference>
<keyword evidence="1" id="KW-0805">Transcription regulation</keyword>
<keyword evidence="6" id="KW-1185">Reference proteome</keyword>
<name>A0ABQ0ACF1_9GAMM</name>
<dbReference type="SUPFAM" id="SSF52317">
    <property type="entry name" value="Class I glutamine amidotransferase-like"/>
    <property type="match status" value="1"/>
</dbReference>
<dbReference type="PANTHER" id="PTHR43130:SF3">
    <property type="entry name" value="HTH-TYPE TRANSCRIPTIONAL REGULATOR RV1931C"/>
    <property type="match status" value="1"/>
</dbReference>
<dbReference type="EMBL" id="BAABWN010000011">
    <property type="protein sequence ID" value="GAA6169332.1"/>
    <property type="molecule type" value="Genomic_DNA"/>
</dbReference>
<proteinExistence type="predicted"/>
<keyword evidence="3" id="KW-0804">Transcription</keyword>
<dbReference type="InterPro" id="IPR002818">
    <property type="entry name" value="DJ-1/PfpI"/>
</dbReference>
<evidence type="ECO:0000256" key="1">
    <source>
        <dbReference type="ARBA" id="ARBA00023015"/>
    </source>
</evidence>
<protein>
    <submittedName>
        <fullName evidence="5">Transcriptional regulator FtrA</fullName>
    </submittedName>
</protein>
<keyword evidence="2" id="KW-0238">DNA-binding</keyword>
<dbReference type="Gene3D" id="3.40.50.880">
    <property type="match status" value="1"/>
</dbReference>
<dbReference type="Pfam" id="PF01965">
    <property type="entry name" value="DJ-1_PfpI"/>
    <property type="match status" value="1"/>
</dbReference>
<evidence type="ECO:0000256" key="2">
    <source>
        <dbReference type="ARBA" id="ARBA00023125"/>
    </source>
</evidence>
<sequence>MNVGILIYPGFAIFEFSCALELFALPRPELSQSQWYNTKIVAWESGPYDTLCGIKVECVPINRLEEFDLLVVPSWNTANSAIPETFCDELVRYQERGGRIISFCSGAFLLAQAGLLENRQATTHWRYAQTFKERFPNVHYMDDVLYVYDGTIGCSAGSAAGLDLGIEVIRRDFGHDVANTVARRLVLPAHRQGGQKQYIENPVQKTPDVFSSTLDWAAKNIELGLSVDMLADKSLMSRRSFDRKFREKLNMSPKQWLIIQQVDAAKRLLESSTDTIDTVALKSGFENAVTLRHHFKRLLNISPTHYRVQFNKTS</sequence>
<dbReference type="Gene3D" id="1.10.10.60">
    <property type="entry name" value="Homeodomain-like"/>
    <property type="match status" value="1"/>
</dbReference>